<comment type="similarity">
    <text evidence="3 6">Belongs to the OpgD/OpgG family.</text>
</comment>
<dbReference type="InterPro" id="IPR011013">
    <property type="entry name" value="Gal_mutarotase_sf_dom"/>
</dbReference>
<sequence length="508" mass="57488">MRRRDLLLGAAALPFASGLLYQLAQVPLAQTGDAVPFSAAQVRQIARDLASKPYQAPDTRLPEDFRDLSYDLYRDLRFLPDRALWRGENLPFQAQFFHRGFLYSNRVEIFVVSEGQSRPVLYSPEQFTFGRVKPPAPDANLGFSGFRLHSPINRPDYFDEMTVFQGASYFRAVAKGQTYGLSARGLAIKTADAAGEEFPTFRSFWLERPQPGTSSIVVHAVLDSESAAAAYRFTIRPGETTLFDVEMAIYPRVDINQAGLAPLTSMFYFDANDREGIDDFRPGVHDSDGLAIYNGRGERIWRPLTNPQQLQVSVFGDVNPRGFGLMQRQRQFSDYEDIEAKYEKRPSLWIEPIGDWGEGGVHLIEIPTQGEIHDNIVAFWRPRYALQKGGEYLYNYRLHWCGAAPTDTPEQARMVRTSSGNFGENRRIFVIDVAGQKTESTPITDIRVDVTSSAGKIEHPVLQTNPEKGGWRVSFQLIPDDNPVIELRAVVMRGDEPVSEVWVYRWTK</sequence>
<comment type="subcellular location">
    <subcellularLocation>
        <location evidence="1 6">Periplasm</location>
    </subcellularLocation>
</comment>
<dbReference type="Gene3D" id="2.70.98.10">
    <property type="match status" value="1"/>
</dbReference>
<evidence type="ECO:0000256" key="4">
    <source>
        <dbReference type="ARBA" id="ARBA00022729"/>
    </source>
</evidence>
<dbReference type="RefSeq" id="WP_319843822.1">
    <property type="nucleotide sequence ID" value="NZ_JAXAFJ010000002.1"/>
</dbReference>
<evidence type="ECO:0000256" key="6">
    <source>
        <dbReference type="HAMAP-Rule" id="MF_01069"/>
    </source>
</evidence>
<dbReference type="Proteomes" id="UP001274321">
    <property type="component" value="Unassembled WGS sequence"/>
</dbReference>
<comment type="caution">
    <text evidence="8">The sequence shown here is derived from an EMBL/GenBank/DDBJ whole genome shotgun (WGS) entry which is preliminary data.</text>
</comment>
<keyword evidence="5 6" id="KW-0574">Periplasm</keyword>
<accession>A0ABU4RPW5</accession>
<dbReference type="SUPFAM" id="SSF74650">
    <property type="entry name" value="Galactose mutarotase-like"/>
    <property type="match status" value="1"/>
</dbReference>
<evidence type="ECO:0000256" key="1">
    <source>
        <dbReference type="ARBA" id="ARBA00004418"/>
    </source>
</evidence>
<dbReference type="Gene3D" id="2.60.40.10">
    <property type="entry name" value="Immunoglobulins"/>
    <property type="match status" value="1"/>
</dbReference>
<evidence type="ECO:0000256" key="2">
    <source>
        <dbReference type="ARBA" id="ARBA00005001"/>
    </source>
</evidence>
<organism evidence="8 9">
    <name type="scientific">Terrihabitans rhizophilus</name>
    <dbReference type="NCBI Taxonomy" id="3092662"/>
    <lineage>
        <taxon>Bacteria</taxon>
        <taxon>Pseudomonadati</taxon>
        <taxon>Pseudomonadota</taxon>
        <taxon>Alphaproteobacteria</taxon>
        <taxon>Hyphomicrobiales</taxon>
        <taxon>Terrihabitans</taxon>
    </lineage>
</organism>
<dbReference type="InterPro" id="IPR014438">
    <property type="entry name" value="Glucan_biosyn_MdoG/MdoD"/>
</dbReference>
<dbReference type="PANTHER" id="PTHR30504">
    <property type="entry name" value="GLUCANS BIOSYNTHESIS PROTEIN"/>
    <property type="match status" value="1"/>
</dbReference>
<evidence type="ECO:0000259" key="7">
    <source>
        <dbReference type="Pfam" id="PF04349"/>
    </source>
</evidence>
<evidence type="ECO:0000256" key="3">
    <source>
        <dbReference type="ARBA" id="ARBA00009284"/>
    </source>
</evidence>
<dbReference type="EMBL" id="JAXAFJ010000002">
    <property type="protein sequence ID" value="MDX6805720.1"/>
    <property type="molecule type" value="Genomic_DNA"/>
</dbReference>
<keyword evidence="9" id="KW-1185">Reference proteome</keyword>
<name>A0ABU4RPW5_9HYPH</name>
<proteinExistence type="inferred from homology"/>
<keyword evidence="4 6" id="KW-0732">Signal</keyword>
<protein>
    <recommendedName>
        <fullName evidence="6">Glucans biosynthesis protein G</fullName>
    </recommendedName>
</protein>
<dbReference type="SUPFAM" id="SSF81296">
    <property type="entry name" value="E set domains"/>
    <property type="match status" value="1"/>
</dbReference>
<dbReference type="Pfam" id="PF04349">
    <property type="entry name" value="MdoG"/>
    <property type="match status" value="1"/>
</dbReference>
<evidence type="ECO:0000256" key="5">
    <source>
        <dbReference type="ARBA" id="ARBA00022764"/>
    </source>
</evidence>
<dbReference type="PIRSF" id="PIRSF006281">
    <property type="entry name" value="MdoG"/>
    <property type="match status" value="1"/>
</dbReference>
<comment type="function">
    <text evidence="6">Involved in the biosynthesis of osmoregulated periplasmic glucans (OPGs).</text>
</comment>
<dbReference type="InterPro" id="IPR014756">
    <property type="entry name" value="Ig_E-set"/>
</dbReference>
<comment type="pathway">
    <text evidence="2 6">Glycan metabolism; osmoregulated periplasmic glucan (OPG) biosynthesis.</text>
</comment>
<dbReference type="InterPro" id="IPR007444">
    <property type="entry name" value="Glucan_biosyn_MdoG_C"/>
</dbReference>
<dbReference type="PANTHER" id="PTHR30504:SF2">
    <property type="entry name" value="GLUCANS BIOSYNTHESIS PROTEIN G"/>
    <property type="match status" value="1"/>
</dbReference>
<dbReference type="InterPro" id="IPR014718">
    <property type="entry name" value="GH-type_carb-bd"/>
</dbReference>
<gene>
    <name evidence="6" type="primary">opgG</name>
    <name evidence="8" type="ORF">SCD90_06565</name>
</gene>
<evidence type="ECO:0000313" key="8">
    <source>
        <dbReference type="EMBL" id="MDX6805720.1"/>
    </source>
</evidence>
<dbReference type="InterPro" id="IPR023704">
    <property type="entry name" value="MdoG_OpgG"/>
</dbReference>
<reference evidence="8 9" key="1">
    <citation type="submission" date="2023-11" db="EMBL/GenBank/DDBJ databases">
        <authorList>
            <person name="Bao R."/>
        </authorList>
    </citation>
    <scope>NUCLEOTIDE SEQUENCE [LARGE SCALE GENOMIC DNA]</scope>
    <source>
        <strain evidence="8 9">PJ23</strain>
    </source>
</reference>
<dbReference type="InterPro" id="IPR013783">
    <property type="entry name" value="Ig-like_fold"/>
</dbReference>
<dbReference type="HAMAP" id="MF_01069">
    <property type="entry name" value="MdoG_OpgG"/>
    <property type="match status" value="1"/>
</dbReference>
<evidence type="ECO:0000313" key="9">
    <source>
        <dbReference type="Proteomes" id="UP001274321"/>
    </source>
</evidence>
<feature type="domain" description="Glucan biosynthesis periplasmic MdoG C-terminal" evidence="7">
    <location>
        <begin position="37"/>
        <end position="506"/>
    </location>
</feature>